<protein>
    <submittedName>
        <fullName evidence="1">Uncharacterized protein</fullName>
    </submittedName>
</protein>
<evidence type="ECO:0000313" key="1">
    <source>
        <dbReference type="EMBL" id="UUZ44702.1"/>
    </source>
</evidence>
<accession>A0AC61U3V0</accession>
<name>A0AC61U3V0_9MICO</name>
<dbReference type="Proteomes" id="UP001059663">
    <property type="component" value="Chromosome"/>
</dbReference>
<dbReference type="EMBL" id="CP087977">
    <property type="protein sequence ID" value="UUZ44702.1"/>
    <property type="molecule type" value="Genomic_DNA"/>
</dbReference>
<sequence>MSGPQTALLAMVVLPATVGGVLALARPHRGAVPIALVTSGLTTVLAFATALARPAVSYPFVAGADFAPDVDALAALVVPMVATVTFPVLIFAAGNIRESRARFHGLMLIFAAAAPVTATAATIPALLFARGGDGRDLLRPDRVLVARLRACLSGADGLHHDAHS</sequence>
<organism evidence="1 2">
    <name type="scientific">Janibacter limosus</name>
    <dbReference type="NCBI Taxonomy" id="53458"/>
    <lineage>
        <taxon>Bacteria</taxon>
        <taxon>Bacillati</taxon>
        <taxon>Actinomycetota</taxon>
        <taxon>Actinomycetes</taxon>
        <taxon>Micrococcales</taxon>
        <taxon>Intrasporangiaceae</taxon>
        <taxon>Janibacter</taxon>
    </lineage>
</organism>
<reference evidence="1" key="1">
    <citation type="submission" date="2021-11" db="EMBL/GenBank/DDBJ databases">
        <title>Study of the species diversity of bacterial strains isolated from a unique natural object - Shulgan-Tash cave (Bashkiria).</title>
        <authorList>
            <person name="Sazanova A.L."/>
            <person name="Chirak E.R."/>
            <person name="Safronova V.I."/>
        </authorList>
    </citation>
    <scope>NUCLEOTIDE SEQUENCE</scope>
    <source>
        <strain evidence="1">P1</strain>
    </source>
</reference>
<gene>
    <name evidence="1" type="ORF">LP422_20715</name>
</gene>
<proteinExistence type="predicted"/>
<evidence type="ECO:0000313" key="2">
    <source>
        <dbReference type="Proteomes" id="UP001059663"/>
    </source>
</evidence>